<reference evidence="1" key="1">
    <citation type="submission" date="2021-02" db="EMBL/GenBank/DDBJ databases">
        <authorList>
            <person name="Nowell W R."/>
        </authorList>
    </citation>
    <scope>NUCLEOTIDE SEQUENCE</scope>
</reference>
<dbReference type="AlphaFoldDB" id="A0A820GXT1"/>
<gene>
    <name evidence="1" type="ORF">UJA718_LOCUS11704</name>
</gene>
<feature type="non-terminal residue" evidence="1">
    <location>
        <position position="1"/>
    </location>
</feature>
<evidence type="ECO:0000313" key="2">
    <source>
        <dbReference type="Proteomes" id="UP000663873"/>
    </source>
</evidence>
<sequence length="81" mass="9758">KLSFLCPCLELLTIEIDCIQEFKQILSQLQNQSNLKELKFIRVFSRDPKQTWTRWLDENQSSLDNSNTSYEIKDLFLFIWL</sequence>
<dbReference type="EMBL" id="CAJOBP010001458">
    <property type="protein sequence ID" value="CAF4286034.1"/>
    <property type="molecule type" value="Genomic_DNA"/>
</dbReference>
<dbReference type="Proteomes" id="UP000663873">
    <property type="component" value="Unassembled WGS sequence"/>
</dbReference>
<comment type="caution">
    <text evidence="1">The sequence shown here is derived from an EMBL/GenBank/DDBJ whole genome shotgun (WGS) entry which is preliminary data.</text>
</comment>
<evidence type="ECO:0000313" key="1">
    <source>
        <dbReference type="EMBL" id="CAF4286034.1"/>
    </source>
</evidence>
<proteinExistence type="predicted"/>
<keyword evidence="2" id="KW-1185">Reference proteome</keyword>
<accession>A0A820GXT1</accession>
<protein>
    <submittedName>
        <fullName evidence="1">Uncharacterized protein</fullName>
    </submittedName>
</protein>
<organism evidence="1 2">
    <name type="scientific">Rotaria socialis</name>
    <dbReference type="NCBI Taxonomy" id="392032"/>
    <lineage>
        <taxon>Eukaryota</taxon>
        <taxon>Metazoa</taxon>
        <taxon>Spiralia</taxon>
        <taxon>Gnathifera</taxon>
        <taxon>Rotifera</taxon>
        <taxon>Eurotatoria</taxon>
        <taxon>Bdelloidea</taxon>
        <taxon>Philodinida</taxon>
        <taxon>Philodinidae</taxon>
        <taxon>Rotaria</taxon>
    </lineage>
</organism>
<name>A0A820GXT1_9BILA</name>